<comment type="cofactor">
    <cofactor evidence="6">
        <name>FAD</name>
        <dbReference type="ChEBI" id="CHEBI:57692"/>
    </cofactor>
</comment>
<dbReference type="FunFam" id="3.50.50.60:FF:000403">
    <property type="entry name" value="Flavin-containing monooxygenase"/>
    <property type="match status" value="1"/>
</dbReference>
<evidence type="ECO:0000256" key="1">
    <source>
        <dbReference type="ARBA" id="ARBA00009183"/>
    </source>
</evidence>
<dbReference type="AlphaFoldDB" id="A0A2C9VW08"/>
<keyword evidence="5 6" id="KW-0560">Oxidoreductase</keyword>
<proteinExistence type="inferred from homology"/>
<dbReference type="SUPFAM" id="SSF51905">
    <property type="entry name" value="FAD/NAD(P)-binding domain"/>
    <property type="match status" value="3"/>
</dbReference>
<dbReference type="GO" id="GO:0004497">
    <property type="term" value="F:monooxygenase activity"/>
    <property type="evidence" value="ECO:0000318"/>
    <property type="project" value="GO_Central"/>
</dbReference>
<dbReference type="Gene3D" id="3.50.50.60">
    <property type="entry name" value="FAD/NAD(P)-binding domain"/>
    <property type="match status" value="2"/>
</dbReference>
<accession>A0A2C9VW08</accession>
<keyword evidence="4" id="KW-0521">NADP</keyword>
<dbReference type="EMBL" id="CM004391">
    <property type="protein sequence ID" value="OAY50420.1"/>
    <property type="molecule type" value="Genomic_DNA"/>
</dbReference>
<dbReference type="Gramene" id="Manes.05G134200.1.v8.1">
    <property type="protein sequence ID" value="Manes.05G134200.1.v8.1.CDS"/>
    <property type="gene ID" value="Manes.05G134200.v8.1"/>
</dbReference>
<keyword evidence="2 6" id="KW-0285">Flavoprotein</keyword>
<dbReference type="OrthoDB" id="66881at2759"/>
<dbReference type="GO" id="GO:0050661">
    <property type="term" value="F:NADP binding"/>
    <property type="evidence" value="ECO:0007669"/>
    <property type="project" value="InterPro"/>
</dbReference>
<dbReference type="GO" id="GO:0004499">
    <property type="term" value="F:N,N-dimethylaniline monooxygenase activity"/>
    <property type="evidence" value="ECO:0007669"/>
    <property type="project" value="InterPro"/>
</dbReference>
<dbReference type="Pfam" id="PF00743">
    <property type="entry name" value="FMO-like"/>
    <property type="match status" value="1"/>
</dbReference>
<comment type="similarity">
    <text evidence="1 6">Belongs to the FMO family.</text>
</comment>
<evidence type="ECO:0000256" key="6">
    <source>
        <dbReference type="RuleBase" id="RU361177"/>
    </source>
</evidence>
<evidence type="ECO:0000256" key="3">
    <source>
        <dbReference type="ARBA" id="ARBA00022827"/>
    </source>
</evidence>
<keyword evidence="6" id="KW-0503">Monooxygenase</keyword>
<dbReference type="STRING" id="3983.A0A2C9VW08"/>
<keyword evidence="3 6" id="KW-0274">FAD</keyword>
<dbReference type="EC" id="1.-.-.-" evidence="6"/>
<dbReference type="InterPro" id="IPR050346">
    <property type="entry name" value="FMO-like"/>
</dbReference>
<dbReference type="Proteomes" id="UP000091857">
    <property type="component" value="Chromosome 5"/>
</dbReference>
<dbReference type="PIRSF" id="PIRSF000332">
    <property type="entry name" value="FMO"/>
    <property type="match status" value="1"/>
</dbReference>
<dbReference type="InterPro" id="IPR036188">
    <property type="entry name" value="FAD/NAD-bd_sf"/>
</dbReference>
<evidence type="ECO:0000313" key="7">
    <source>
        <dbReference type="EMBL" id="OAY50420.1"/>
    </source>
</evidence>
<evidence type="ECO:0000313" key="8">
    <source>
        <dbReference type="Proteomes" id="UP000091857"/>
    </source>
</evidence>
<reference evidence="8" key="1">
    <citation type="journal article" date="2016" name="Nat. Biotechnol.">
        <title>Sequencing wild and cultivated cassava and related species reveals extensive interspecific hybridization and genetic diversity.</title>
        <authorList>
            <person name="Bredeson J.V."/>
            <person name="Lyons J.B."/>
            <person name="Prochnik S.E."/>
            <person name="Wu G.A."/>
            <person name="Ha C.M."/>
            <person name="Edsinger-Gonzales E."/>
            <person name="Grimwood J."/>
            <person name="Schmutz J."/>
            <person name="Rabbi I.Y."/>
            <person name="Egesi C."/>
            <person name="Nauluvula P."/>
            <person name="Lebot V."/>
            <person name="Ndunguru J."/>
            <person name="Mkamilo G."/>
            <person name="Bart R.S."/>
            <person name="Setter T.L."/>
            <person name="Gleadow R.M."/>
            <person name="Kulakow P."/>
            <person name="Ferguson M.E."/>
            <person name="Rounsley S."/>
            <person name="Rokhsar D.S."/>
        </authorList>
    </citation>
    <scope>NUCLEOTIDE SEQUENCE [LARGE SCALE GENOMIC DNA]</scope>
    <source>
        <strain evidence="8">cv. AM560-2</strain>
    </source>
</reference>
<name>A0A2C9VW08_MANES</name>
<dbReference type="PROSITE" id="PS51257">
    <property type="entry name" value="PROKAR_LIPOPROTEIN"/>
    <property type="match status" value="1"/>
</dbReference>
<evidence type="ECO:0000256" key="2">
    <source>
        <dbReference type="ARBA" id="ARBA00022630"/>
    </source>
</evidence>
<keyword evidence="8" id="KW-1185">Reference proteome</keyword>
<dbReference type="OMA" id="MNKGPEV"/>
<evidence type="ECO:0000256" key="4">
    <source>
        <dbReference type="ARBA" id="ARBA00022857"/>
    </source>
</evidence>
<comment type="caution">
    <text evidence="7">The sequence shown here is derived from an EMBL/GenBank/DDBJ whole genome shotgun (WGS) entry which is preliminary data.</text>
</comment>
<dbReference type="InterPro" id="IPR020946">
    <property type="entry name" value="Flavin_mOase-like"/>
</dbReference>
<gene>
    <name evidence="7" type="ORF">MANES_05G134200v8</name>
</gene>
<dbReference type="GO" id="GO:0050660">
    <property type="term" value="F:flavin adenine dinucleotide binding"/>
    <property type="evidence" value="ECO:0007669"/>
    <property type="project" value="InterPro"/>
</dbReference>
<organism evidence="7 8">
    <name type="scientific">Manihot esculenta</name>
    <name type="common">Cassava</name>
    <name type="synonym">Jatropha manihot</name>
    <dbReference type="NCBI Taxonomy" id="3983"/>
    <lineage>
        <taxon>Eukaryota</taxon>
        <taxon>Viridiplantae</taxon>
        <taxon>Streptophyta</taxon>
        <taxon>Embryophyta</taxon>
        <taxon>Tracheophyta</taxon>
        <taxon>Spermatophyta</taxon>
        <taxon>Magnoliopsida</taxon>
        <taxon>eudicotyledons</taxon>
        <taxon>Gunneridae</taxon>
        <taxon>Pentapetalae</taxon>
        <taxon>rosids</taxon>
        <taxon>fabids</taxon>
        <taxon>Malpighiales</taxon>
        <taxon>Euphorbiaceae</taxon>
        <taxon>Crotonoideae</taxon>
        <taxon>Manihoteae</taxon>
        <taxon>Manihot</taxon>
    </lineage>
</organism>
<evidence type="ECO:0000256" key="5">
    <source>
        <dbReference type="ARBA" id="ARBA00023002"/>
    </source>
</evidence>
<dbReference type="InterPro" id="IPR000960">
    <property type="entry name" value="Flavin_mOase"/>
</dbReference>
<protein>
    <recommendedName>
        <fullName evidence="6">Flavin-containing monooxygenase</fullName>
        <ecNumber evidence="6">1.-.-.-</ecNumber>
    </recommendedName>
</protein>
<dbReference type="PANTHER" id="PTHR23023">
    <property type="entry name" value="DIMETHYLANILINE MONOOXYGENASE"/>
    <property type="match status" value="1"/>
</dbReference>
<sequence length="517" mass="59069">MKKKIGIIGAGISGLLACKHAMEKGFNPMVFEARSGLGGVWSQTIESTKLQTPKNFFQFSDFAWPSSVKESFPDHNQVMEYLQGYAANFNIIPRIMFNSRVTCIDYVTPSEEDLLSWDLWGGTGIAISPTGKWDVTLQDARNPSAQVVVYRMDFVILCIGNFSDLPNIPDFPLNKGPEVFGGQVLHSMDYAAMEDDCAAEFIKNKRVTVVGFQKSALDVAAEVSNRNGVENPCTLLFRSVYWTVPEYLHLFMFKCLTRFTGLMVHKPNEGFLSWILAFLLSPLLWIFSKIIECYLKWTQPLKEYNMIPTHGFFDQISSCLLSVLPDNFYGKVKEGSLLLKKSQSFSFCKSGLIIEGEGKPIAADIVIFATGYKGDEKLKNMFKSSFFQKCITGSSAPFYRECIHPRIPQLAILGYADNYTTLFTTEMRSKWVAHFLAGKFKLPSVSEMENEVTKWEECKRYYAKERYRRSCLNAMLQIYCNDQLCKDMGYNRRRKSCLITELFAPCYPKDYKYLKYH</sequence>
<dbReference type="FunFam" id="3.50.50.60:FF:000226">
    <property type="entry name" value="Flavin-containing monooxygenase"/>
    <property type="match status" value="1"/>
</dbReference>